<evidence type="ECO:0000256" key="1">
    <source>
        <dbReference type="SAM" id="SignalP"/>
    </source>
</evidence>
<proteinExistence type="predicted"/>
<dbReference type="AlphaFoldDB" id="A0AAD7XQ80"/>
<keyword evidence="1" id="KW-0732">Signal</keyword>
<gene>
    <name evidence="2" type="ORF">O0I10_011717</name>
</gene>
<feature type="chain" id="PRO_5042150930" evidence="1">
    <location>
        <begin position="25"/>
        <end position="144"/>
    </location>
</feature>
<comment type="caution">
    <text evidence="2">The sequence shown here is derived from an EMBL/GenBank/DDBJ whole genome shotgun (WGS) entry which is preliminary data.</text>
</comment>
<name>A0AAD7XQ80_9FUNG</name>
<evidence type="ECO:0000313" key="2">
    <source>
        <dbReference type="EMBL" id="KAJ8652639.1"/>
    </source>
</evidence>
<keyword evidence="3" id="KW-1185">Reference proteome</keyword>
<dbReference type="RefSeq" id="XP_058337553.1">
    <property type="nucleotide sequence ID" value="XM_058491680.1"/>
</dbReference>
<protein>
    <submittedName>
        <fullName evidence="2">Uncharacterized protein</fullName>
    </submittedName>
</protein>
<dbReference type="Proteomes" id="UP001234581">
    <property type="component" value="Unassembled WGS sequence"/>
</dbReference>
<organism evidence="2 3">
    <name type="scientific">Lichtheimia ornata</name>
    <dbReference type="NCBI Taxonomy" id="688661"/>
    <lineage>
        <taxon>Eukaryota</taxon>
        <taxon>Fungi</taxon>
        <taxon>Fungi incertae sedis</taxon>
        <taxon>Mucoromycota</taxon>
        <taxon>Mucoromycotina</taxon>
        <taxon>Mucoromycetes</taxon>
        <taxon>Mucorales</taxon>
        <taxon>Lichtheimiaceae</taxon>
        <taxon>Lichtheimia</taxon>
    </lineage>
</organism>
<feature type="signal peptide" evidence="1">
    <location>
        <begin position="1"/>
        <end position="24"/>
    </location>
</feature>
<accession>A0AAD7XQ80</accession>
<dbReference type="EMBL" id="JARTCD010000098">
    <property type="protein sequence ID" value="KAJ8652639.1"/>
    <property type="molecule type" value="Genomic_DNA"/>
</dbReference>
<dbReference type="GeneID" id="83219116"/>
<reference evidence="2 3" key="1">
    <citation type="submission" date="2023-03" db="EMBL/GenBank/DDBJ databases">
        <title>Genome sequence of Lichtheimia ornata CBS 291.66.</title>
        <authorList>
            <person name="Mohabir J.T."/>
            <person name="Shea T.P."/>
            <person name="Kurbessoian T."/>
            <person name="Berby B."/>
            <person name="Fontaine J."/>
            <person name="Livny J."/>
            <person name="Gnirke A."/>
            <person name="Stajich J.E."/>
            <person name="Cuomo C.A."/>
        </authorList>
    </citation>
    <scope>NUCLEOTIDE SEQUENCE [LARGE SCALE GENOMIC DNA]</scope>
    <source>
        <strain evidence="2">CBS 291.66</strain>
    </source>
</reference>
<sequence>MNYLFVCSLIAIATLSTLLQAAAAAPPTSSSTPTTSTHPTKVHHGLFQLVPWCKELSSNEASCKNEGHCQWTTSANNEGLCEDKPGIVYEEVSNCEWINGGCYGHSASTRYCRSKYYWPGPGATDIHNMVYKLDGQEKYVQRKH</sequence>
<evidence type="ECO:0000313" key="3">
    <source>
        <dbReference type="Proteomes" id="UP001234581"/>
    </source>
</evidence>